<comment type="similarity">
    <text evidence="2">Belongs to the NRDE2 family.</text>
</comment>
<comment type="subcellular location">
    <subcellularLocation>
        <location evidence="1">Nucleus</location>
    </subcellularLocation>
</comment>
<accession>A0AAD3TQK9</accession>
<dbReference type="Gene3D" id="1.25.40.10">
    <property type="entry name" value="Tetratricopeptide repeat domain"/>
    <property type="match status" value="1"/>
</dbReference>
<comment type="caution">
    <text evidence="5">The sequence shown here is derived from an EMBL/GenBank/DDBJ whole genome shotgun (WGS) entry which is preliminary data.</text>
</comment>
<keyword evidence="3" id="KW-0539">Nucleus</keyword>
<dbReference type="InterPro" id="IPR013633">
    <property type="entry name" value="NRDE-2"/>
</dbReference>
<reference evidence="5" key="2">
    <citation type="submission" date="2023-06" db="EMBL/GenBank/DDBJ databases">
        <authorList>
            <person name="Kobayashi Y."/>
            <person name="Kayamori A."/>
            <person name="Aoki K."/>
            <person name="Shiwa Y."/>
            <person name="Fujita N."/>
            <person name="Sugita T."/>
            <person name="Iwasaki W."/>
            <person name="Tanaka N."/>
            <person name="Takashima M."/>
        </authorList>
    </citation>
    <scope>NUCLEOTIDE SEQUENCE</scope>
    <source>
        <strain evidence="5">HIS016</strain>
    </source>
</reference>
<gene>
    <name evidence="5" type="ORF">CspeluHIS016_0202090</name>
</gene>
<protein>
    <recommendedName>
        <fullName evidence="7">NRDE-2, necessary for RNA interference-domain-containing protein</fullName>
    </recommendedName>
</protein>
<feature type="region of interest" description="Disordered" evidence="4">
    <location>
        <begin position="1"/>
        <end position="186"/>
    </location>
</feature>
<evidence type="ECO:0000256" key="4">
    <source>
        <dbReference type="SAM" id="MobiDB-lite"/>
    </source>
</evidence>
<dbReference type="GO" id="GO:0071013">
    <property type="term" value="C:catalytic step 2 spliceosome"/>
    <property type="evidence" value="ECO:0007669"/>
    <property type="project" value="TreeGrafter"/>
</dbReference>
<reference evidence="5" key="1">
    <citation type="journal article" date="2023" name="BMC Genomics">
        <title>Chromosome-level genome assemblies of Cutaneotrichosporon spp. (Trichosporonales, Basidiomycota) reveal imbalanced evolution between nucleotide sequences and chromosome synteny.</title>
        <authorList>
            <person name="Kobayashi Y."/>
            <person name="Kayamori A."/>
            <person name="Aoki K."/>
            <person name="Shiwa Y."/>
            <person name="Matsutani M."/>
            <person name="Fujita N."/>
            <person name="Sugita T."/>
            <person name="Iwasaki W."/>
            <person name="Tanaka N."/>
            <person name="Takashima M."/>
        </authorList>
    </citation>
    <scope>NUCLEOTIDE SEQUENCE</scope>
    <source>
        <strain evidence="5">HIS016</strain>
    </source>
</reference>
<keyword evidence="6" id="KW-1185">Reference proteome</keyword>
<dbReference type="InterPro" id="IPR011990">
    <property type="entry name" value="TPR-like_helical_dom_sf"/>
</dbReference>
<dbReference type="GO" id="GO:1902369">
    <property type="term" value="P:negative regulation of RNA catabolic process"/>
    <property type="evidence" value="ECO:0007669"/>
    <property type="project" value="TreeGrafter"/>
</dbReference>
<feature type="region of interest" description="Disordered" evidence="4">
    <location>
        <begin position="601"/>
        <end position="626"/>
    </location>
</feature>
<evidence type="ECO:0000313" key="6">
    <source>
        <dbReference type="Proteomes" id="UP001222932"/>
    </source>
</evidence>
<evidence type="ECO:0000256" key="1">
    <source>
        <dbReference type="ARBA" id="ARBA00004123"/>
    </source>
</evidence>
<dbReference type="SUPFAM" id="SSF48452">
    <property type="entry name" value="TPR-like"/>
    <property type="match status" value="1"/>
</dbReference>
<dbReference type="Pfam" id="PF08424">
    <property type="entry name" value="NRDE-2"/>
    <property type="match status" value="1"/>
</dbReference>
<dbReference type="Proteomes" id="UP001222932">
    <property type="component" value="Unassembled WGS sequence"/>
</dbReference>
<dbReference type="EMBL" id="BTCM01000002">
    <property type="protein sequence ID" value="GMK55153.1"/>
    <property type="molecule type" value="Genomic_DNA"/>
</dbReference>
<dbReference type="GO" id="GO:0031048">
    <property type="term" value="P:regulatory ncRNA-mediated heterochromatin formation"/>
    <property type="evidence" value="ECO:0007669"/>
    <property type="project" value="TreeGrafter"/>
</dbReference>
<dbReference type="PANTHER" id="PTHR13471:SF0">
    <property type="entry name" value="NUCLEAR EXOSOME REGULATOR NRDE2"/>
    <property type="match status" value="1"/>
</dbReference>
<feature type="compositionally biased region" description="Basic and acidic residues" evidence="4">
    <location>
        <begin position="52"/>
        <end position="94"/>
    </location>
</feature>
<sequence length="1233" mass="140455">MSAPAFLSFPDLEGSKGGDTPGVGSGSVPVFSSFPDFDTAPKHKEAQEDDRGEGSSKRQRRDDGERRHRDRHSRGYEHERGRERKDSQEYEWRSTRRHREQGRTERKEEERHKEASSRHRDGKERRRERSQEHNRERKGRRDRDRGDHDRDRTEKRSRPDKERNSDERRLEKEQRRARDRERAEALRAKNTDDGLAWYESAAPVKPVASTTSLDWFVDTVGDADILRYREVATRNPPRYYRHFGGRIFGLPGDVRALRNRDHKSLEVSPFGRPYIPRYSARAIDGSLHQARLLMRPKAASEGELEADFLPLDTGKRRVLQDTQDDLPDYRAISKEKGEDDVEYDDMAAVLGDLPNLEDDLKAQRAEYERSLKARPDDVERWIKYSTMHLQDASGSAAPGDLRDPAKAPQTRANAEVTLSLLQRAFDAHRSNFASAGLHIAYLRAAEQLWPADKVTERWKNAIVELGRNVPEEEMMTVYLAYIDWREGQGIGVTGSSTGGVDEVVAVYIDCIERLNGIDRDNEAREENQVYLLLRACLFLKAAGYTERALAVMQATVEVTFFKPAYLRPPAPPFDRERWFDGVLMEFEDFWDSEVPRLGEQGAQGWRSTHESETVVEPPPIRQRDLDTGKDGDPYARWYRAERRAEQALNLPGRARDLDPPGDDPFHMIMFEDVAPFLFPVQTPLARLQLIYAFLTFLGLPFAPPEASTSSPSASDPHLRWPIASNETMRVAFWPPRPTTKRIVWQTVGGTPMEAEQPRTLRSPFGCPAKSWMSEKGTLFATDRWFRDVTATDLLHVDVDFTRNALALLRPLVPDPSFVLATFAFEAALSFKGAVKTAKSILAGDSDNLSLWDGYAHLERQRGRLAAARQVYVTALQAAEQRATTPSIDTDDLEQDMGELWASWAEMEYEAGDEDLCLQVLTMAAGFHRERISECTAPGYNAQQPSPITMLKSKQHYAATFSKSQHQLVLGAIFLTLTDGIEASRDRLLDIVNSLPPHDSRQEDALQLLVKVVFIHSSRHSTPASLMRGVLEQAIQLFQNNTIFLSLYLFGEGSRRVYGNVHRLTSRLITEDHGIVPLLWAVWAESQGAARTFYDEGGSGAERVRRALNQSVNSAKGRQCAGLWLLYIEFEILMGRPKTAKELCYRAMASVAGCKDLYLLPFSTLRAQFTSRELRDIVELMLERGIRVRVDTQGFWDHDHVTDDEDEIDDEMIGPVPDDYEYGMLREREVLKPY</sequence>
<proteinExistence type="inferred from homology"/>
<feature type="compositionally biased region" description="Gly residues" evidence="4">
    <location>
        <begin position="15"/>
        <end position="25"/>
    </location>
</feature>
<evidence type="ECO:0000256" key="3">
    <source>
        <dbReference type="ARBA" id="ARBA00023242"/>
    </source>
</evidence>
<feature type="compositionally biased region" description="Basic and acidic residues" evidence="4">
    <location>
        <begin position="101"/>
        <end position="186"/>
    </location>
</feature>
<evidence type="ECO:0008006" key="7">
    <source>
        <dbReference type="Google" id="ProtNLM"/>
    </source>
</evidence>
<name>A0AAD3TQK9_9TREE</name>
<organism evidence="5 6">
    <name type="scientific">Cutaneotrichosporon spelunceum</name>
    <dbReference type="NCBI Taxonomy" id="1672016"/>
    <lineage>
        <taxon>Eukaryota</taxon>
        <taxon>Fungi</taxon>
        <taxon>Dikarya</taxon>
        <taxon>Basidiomycota</taxon>
        <taxon>Agaricomycotina</taxon>
        <taxon>Tremellomycetes</taxon>
        <taxon>Trichosporonales</taxon>
        <taxon>Trichosporonaceae</taxon>
        <taxon>Cutaneotrichosporon</taxon>
    </lineage>
</organism>
<evidence type="ECO:0000256" key="2">
    <source>
        <dbReference type="ARBA" id="ARBA00009265"/>
    </source>
</evidence>
<evidence type="ECO:0000313" key="5">
    <source>
        <dbReference type="EMBL" id="GMK55153.1"/>
    </source>
</evidence>
<dbReference type="PANTHER" id="PTHR13471">
    <property type="entry name" value="TETRATRICOPEPTIDE-LIKE HELICAL"/>
    <property type="match status" value="1"/>
</dbReference>
<dbReference type="AlphaFoldDB" id="A0AAD3TQK9"/>
<feature type="compositionally biased region" description="Low complexity" evidence="4">
    <location>
        <begin position="26"/>
        <end position="38"/>
    </location>
</feature>